<dbReference type="GO" id="GO:0005829">
    <property type="term" value="C:cytosol"/>
    <property type="evidence" value="ECO:0007669"/>
    <property type="project" value="TreeGrafter"/>
</dbReference>
<dbReference type="AlphaFoldDB" id="A0A1E3AEA4"/>
<feature type="domain" description="DhaL" evidence="3">
    <location>
        <begin position="6"/>
        <end position="202"/>
    </location>
</feature>
<dbReference type="GO" id="GO:0019563">
    <property type="term" value="P:glycerol catabolic process"/>
    <property type="evidence" value="ECO:0007669"/>
    <property type="project" value="TreeGrafter"/>
</dbReference>
<dbReference type="Proteomes" id="UP000094067">
    <property type="component" value="Unassembled WGS sequence"/>
</dbReference>
<evidence type="ECO:0000313" key="4">
    <source>
        <dbReference type="EMBL" id="ODM07052.1"/>
    </source>
</evidence>
<dbReference type="PANTHER" id="PTHR28629">
    <property type="entry name" value="TRIOKINASE/FMN CYCLASE"/>
    <property type="match status" value="1"/>
</dbReference>
<gene>
    <name evidence="4" type="primary">dhaL_3</name>
    <name evidence="4" type="ORF">BEI61_02942</name>
</gene>
<protein>
    <submittedName>
        <fullName evidence="4">PTS-dependent dihydroxyacetone kinase, ADP-binding subunit DhaL</fullName>
        <ecNumber evidence="4">2.7.-.-</ecNumber>
    </submittedName>
</protein>
<dbReference type="EMBL" id="MCGH01000002">
    <property type="protein sequence ID" value="ODM07052.1"/>
    <property type="molecule type" value="Genomic_DNA"/>
</dbReference>
<sequence>MIWTQLEIKVFMDQLRIIMDENRDLLISLDGVVGDGDLGLTMSAGFSAAYEAVAELNQPDIGRLLYQAGKMLGRTVPSSMGTLMASGLMNAGKAVTGRSELNVDGIYILMQGWQYGVEKLGKAKLGEKTFLDGFVPGVQALYNAEDCIQTFQQAAQEAKKGADGTVGMLAMHGRAAIRGEQSRDMMDPGAMVASLIFQALYKTAEDIYIKRKMA</sequence>
<organism evidence="4 5">
    <name type="scientific">Eisenbergiella tayi</name>
    <dbReference type="NCBI Taxonomy" id="1432052"/>
    <lineage>
        <taxon>Bacteria</taxon>
        <taxon>Bacillati</taxon>
        <taxon>Bacillota</taxon>
        <taxon>Clostridia</taxon>
        <taxon>Lachnospirales</taxon>
        <taxon>Lachnospiraceae</taxon>
        <taxon>Eisenbergiella</taxon>
    </lineage>
</organism>
<dbReference type="EC" id="2.7.-.-" evidence="4"/>
<reference evidence="4 5" key="1">
    <citation type="submission" date="2016-07" db="EMBL/GenBank/DDBJ databases">
        <title>Characterization of isolates of Eisenbergiella tayi derived from blood cultures, using whole genome sequencing.</title>
        <authorList>
            <person name="Burdz T."/>
            <person name="Wiebe D."/>
            <person name="Huynh C."/>
            <person name="Bernard K."/>
        </authorList>
    </citation>
    <scope>NUCLEOTIDE SEQUENCE [LARGE SCALE GENOMIC DNA]</scope>
    <source>
        <strain evidence="4 5">NML 110608</strain>
    </source>
</reference>
<evidence type="ECO:0000313" key="5">
    <source>
        <dbReference type="Proteomes" id="UP000094067"/>
    </source>
</evidence>
<dbReference type="RefSeq" id="WP_081331212.1">
    <property type="nucleotide sequence ID" value="NZ_CAJLDD010000002.1"/>
</dbReference>
<proteinExistence type="predicted"/>
<dbReference type="Pfam" id="PF02734">
    <property type="entry name" value="Dak2"/>
    <property type="match status" value="1"/>
</dbReference>
<dbReference type="SUPFAM" id="SSF101473">
    <property type="entry name" value="DhaL-like"/>
    <property type="match status" value="1"/>
</dbReference>
<dbReference type="InterPro" id="IPR050861">
    <property type="entry name" value="Dihydroxyacetone_Kinase"/>
</dbReference>
<dbReference type="OrthoDB" id="9800291at2"/>
<dbReference type="SMART" id="SM01120">
    <property type="entry name" value="Dak2"/>
    <property type="match status" value="1"/>
</dbReference>
<dbReference type="InterPro" id="IPR004007">
    <property type="entry name" value="DhaL_dom"/>
</dbReference>
<name>A0A1E3AEA4_9FIRM</name>
<dbReference type="InterPro" id="IPR036117">
    <property type="entry name" value="DhaL_dom_sf"/>
</dbReference>
<dbReference type="GO" id="GO:0004371">
    <property type="term" value="F:glycerone kinase activity"/>
    <property type="evidence" value="ECO:0007669"/>
    <property type="project" value="InterPro"/>
</dbReference>
<keyword evidence="1 4" id="KW-0808">Transferase</keyword>
<accession>A0A1E3AEA4</accession>
<evidence type="ECO:0000256" key="2">
    <source>
        <dbReference type="ARBA" id="ARBA00022777"/>
    </source>
</evidence>
<comment type="caution">
    <text evidence="4">The sequence shown here is derived from an EMBL/GenBank/DDBJ whole genome shotgun (WGS) entry which is preliminary data.</text>
</comment>
<dbReference type="PANTHER" id="PTHR28629:SF4">
    <property type="entry name" value="TRIOKINASE_FMN CYCLASE"/>
    <property type="match status" value="1"/>
</dbReference>
<dbReference type="Gene3D" id="1.25.40.340">
    <property type="match status" value="1"/>
</dbReference>
<evidence type="ECO:0000259" key="3">
    <source>
        <dbReference type="PROSITE" id="PS51480"/>
    </source>
</evidence>
<keyword evidence="2 4" id="KW-0418">Kinase</keyword>
<evidence type="ECO:0000256" key="1">
    <source>
        <dbReference type="ARBA" id="ARBA00022679"/>
    </source>
</evidence>
<dbReference type="PROSITE" id="PS51480">
    <property type="entry name" value="DHAL"/>
    <property type="match status" value="1"/>
</dbReference>